<dbReference type="GO" id="GO:0008773">
    <property type="term" value="F:[protein-PII] uridylyltransferase activity"/>
    <property type="evidence" value="ECO:0007669"/>
    <property type="project" value="InterPro"/>
</dbReference>
<sequence>MALNFSTIETFVAENQEGIRDKTLLRHERYSMLRGLQDKLQHSLDSHDRFERELTSLVVDKIKKAKSYSELNKCHRRAVSGIEAYFKEEDTVMDVHDLFRIVRDDITIRTLALVEEEMAREGYGHPPSGYVWVGLGSEGRDEQTLMTDQDNMILFAETEDEFVTDYLRDKCYDHYRATGVEDGFGKVTEKNILDYYYEVFAGKVVERLHEVGFEKCKGGVMPSNTKWRGSFSDWHERIQERIIRERGIFESLDVIILTDARPIAGDQSLLQVLLEEFFAFLRNNKFVMKDFYTSAVLMPTALSFFGKFKTEKNGEYKGKMNIKLLGWAPLILAVRMVAITNGIFETNTVRRIRLLRDKNVIKKDMETDLIDAYLTFVRLRILNQIRNKTGKQADMNYLNPGVLDSQEQGRLRKAMKTVEVFQKYIEQNLLFGQTF</sequence>
<evidence type="ECO:0000313" key="3">
    <source>
        <dbReference type="EMBL" id="NLW34296.1"/>
    </source>
</evidence>
<gene>
    <name evidence="3" type="ORF">GXY80_02275</name>
</gene>
<dbReference type="InterPro" id="IPR005105">
    <property type="entry name" value="GlnD_Uridyltrans_N"/>
</dbReference>
<proteinExistence type="predicted"/>
<accession>A0A971M2B1</accession>
<evidence type="ECO:0000313" key="4">
    <source>
        <dbReference type="Proteomes" id="UP000777265"/>
    </source>
</evidence>
<dbReference type="InterPro" id="IPR018821">
    <property type="entry name" value="DUF294_put_nucleoTrafse_sb-bd"/>
</dbReference>
<evidence type="ECO:0000259" key="1">
    <source>
        <dbReference type="Pfam" id="PF03445"/>
    </source>
</evidence>
<evidence type="ECO:0000259" key="2">
    <source>
        <dbReference type="Pfam" id="PF10335"/>
    </source>
</evidence>
<dbReference type="Pfam" id="PF03445">
    <property type="entry name" value="DUF294"/>
    <property type="match status" value="2"/>
</dbReference>
<dbReference type="CDD" id="cd05401">
    <property type="entry name" value="NT_GlnE_GlnD_like"/>
    <property type="match status" value="1"/>
</dbReference>
<feature type="domain" description="DUF294" evidence="2">
    <location>
        <begin position="288"/>
        <end position="427"/>
    </location>
</feature>
<evidence type="ECO:0008006" key="5">
    <source>
        <dbReference type="Google" id="ProtNLM"/>
    </source>
</evidence>
<reference evidence="3" key="1">
    <citation type="journal article" date="2020" name="Biotechnol. Biofuels">
        <title>New insights from the biogas microbiome by comprehensive genome-resolved metagenomics of nearly 1600 species originating from multiple anaerobic digesters.</title>
        <authorList>
            <person name="Campanaro S."/>
            <person name="Treu L."/>
            <person name="Rodriguez-R L.M."/>
            <person name="Kovalovszki A."/>
            <person name="Ziels R.M."/>
            <person name="Maus I."/>
            <person name="Zhu X."/>
            <person name="Kougias P.G."/>
            <person name="Basile A."/>
            <person name="Luo G."/>
            <person name="Schluter A."/>
            <person name="Konstantinidis K.T."/>
            <person name="Angelidaki I."/>
        </authorList>
    </citation>
    <scope>NUCLEOTIDE SEQUENCE</scope>
    <source>
        <strain evidence="3">AS06rmzACSIP_7</strain>
    </source>
</reference>
<protein>
    <recommendedName>
        <fullName evidence="5">Nucleotidyltransferase</fullName>
    </recommendedName>
</protein>
<name>A0A971M2B1_9BACT</name>
<dbReference type="Pfam" id="PF10335">
    <property type="entry name" value="DUF294_C"/>
    <property type="match status" value="1"/>
</dbReference>
<feature type="domain" description="Protein-PII uridylyltransferase N-terminal" evidence="1">
    <location>
        <begin position="194"/>
        <end position="244"/>
    </location>
</feature>
<comment type="caution">
    <text evidence="3">The sequence shown here is derived from an EMBL/GenBank/DDBJ whole genome shotgun (WGS) entry which is preliminary data.</text>
</comment>
<dbReference type="Proteomes" id="UP000777265">
    <property type="component" value="Unassembled WGS sequence"/>
</dbReference>
<organism evidence="3 4">
    <name type="scientific">Syntrophorhabdus aromaticivorans</name>
    <dbReference type="NCBI Taxonomy" id="328301"/>
    <lineage>
        <taxon>Bacteria</taxon>
        <taxon>Pseudomonadati</taxon>
        <taxon>Thermodesulfobacteriota</taxon>
        <taxon>Syntrophorhabdia</taxon>
        <taxon>Syntrophorhabdales</taxon>
        <taxon>Syntrophorhabdaceae</taxon>
        <taxon>Syntrophorhabdus</taxon>
    </lineage>
</organism>
<dbReference type="AlphaFoldDB" id="A0A971M2B1"/>
<reference evidence="3" key="2">
    <citation type="submission" date="2020-01" db="EMBL/GenBank/DDBJ databases">
        <authorList>
            <person name="Campanaro S."/>
        </authorList>
    </citation>
    <scope>NUCLEOTIDE SEQUENCE</scope>
    <source>
        <strain evidence="3">AS06rmzACSIP_7</strain>
    </source>
</reference>
<feature type="domain" description="Protein-PII uridylyltransferase N-terminal" evidence="1">
    <location>
        <begin position="82"/>
        <end position="170"/>
    </location>
</feature>
<dbReference type="EMBL" id="JAAYEE010000037">
    <property type="protein sequence ID" value="NLW34296.1"/>
    <property type="molecule type" value="Genomic_DNA"/>
</dbReference>